<protein>
    <submittedName>
        <fullName evidence="1">9313_t:CDS:1</fullName>
    </submittedName>
</protein>
<dbReference type="OrthoDB" id="2424582at2759"/>
<gene>
    <name evidence="1" type="ORF">ALEPTO_LOCUS6415</name>
</gene>
<evidence type="ECO:0000313" key="2">
    <source>
        <dbReference type="Proteomes" id="UP000789508"/>
    </source>
</evidence>
<organism evidence="1 2">
    <name type="scientific">Ambispora leptoticha</name>
    <dbReference type="NCBI Taxonomy" id="144679"/>
    <lineage>
        <taxon>Eukaryota</taxon>
        <taxon>Fungi</taxon>
        <taxon>Fungi incertae sedis</taxon>
        <taxon>Mucoromycota</taxon>
        <taxon>Glomeromycotina</taxon>
        <taxon>Glomeromycetes</taxon>
        <taxon>Archaeosporales</taxon>
        <taxon>Ambisporaceae</taxon>
        <taxon>Ambispora</taxon>
    </lineage>
</organism>
<keyword evidence="2" id="KW-1185">Reference proteome</keyword>
<dbReference type="Proteomes" id="UP000789508">
    <property type="component" value="Unassembled WGS sequence"/>
</dbReference>
<dbReference type="EMBL" id="CAJVPS010002208">
    <property type="protein sequence ID" value="CAG8562455.1"/>
    <property type="molecule type" value="Genomic_DNA"/>
</dbReference>
<reference evidence="1" key="1">
    <citation type="submission" date="2021-06" db="EMBL/GenBank/DDBJ databases">
        <authorList>
            <person name="Kallberg Y."/>
            <person name="Tangrot J."/>
            <person name="Rosling A."/>
        </authorList>
    </citation>
    <scope>NUCLEOTIDE SEQUENCE</scope>
    <source>
        <strain evidence="1">FL130A</strain>
    </source>
</reference>
<comment type="caution">
    <text evidence="1">The sequence shown here is derived from an EMBL/GenBank/DDBJ whole genome shotgun (WGS) entry which is preliminary data.</text>
</comment>
<proteinExistence type="predicted"/>
<accession>A0A9N9BFY8</accession>
<evidence type="ECO:0000313" key="1">
    <source>
        <dbReference type="EMBL" id="CAG8562455.1"/>
    </source>
</evidence>
<sequence length="348" mass="41381">MDLKLHHHTRRQLKITLRLYLKLLLEKEQNFIQESFVNDEIFDDLKANNIYLEILNEQISITFDIQNLKPTEDLCLEIQNALKSNIPIQNLKLVFQKFGHYIHKKLILGNKLQRIVLKENTEHVYYLEEFNDFSKIEEWKQLVQPFDSSYMITMNGHPIELSSGYQRIEYESQLKSDNYQLFGNVLTCEGKRITDVYVKFSMKTKFGFSVNWHDRRQGYIQANDDRRPYMLQWILIGCPCEIGYFDSNTRDIPVNVGVKEIKLTHYTETHYTETVKIDVGNPLLQKNIVAFDFEYALLSSFLFFETNILKWDISGSIEVQIELIKEEYDKIIDERDDFTVVIRWCVLE</sequence>
<name>A0A9N9BFY8_9GLOM</name>
<dbReference type="AlphaFoldDB" id="A0A9N9BFY8"/>